<evidence type="ECO:0000313" key="2">
    <source>
        <dbReference type="EMBL" id="CAG9857903.1"/>
    </source>
</evidence>
<name>A0A9N9TLQ5_PHYSR</name>
<organism evidence="2 3">
    <name type="scientific">Phyllotreta striolata</name>
    <name type="common">Striped flea beetle</name>
    <name type="synonym">Crioceris striolata</name>
    <dbReference type="NCBI Taxonomy" id="444603"/>
    <lineage>
        <taxon>Eukaryota</taxon>
        <taxon>Metazoa</taxon>
        <taxon>Ecdysozoa</taxon>
        <taxon>Arthropoda</taxon>
        <taxon>Hexapoda</taxon>
        <taxon>Insecta</taxon>
        <taxon>Pterygota</taxon>
        <taxon>Neoptera</taxon>
        <taxon>Endopterygota</taxon>
        <taxon>Coleoptera</taxon>
        <taxon>Polyphaga</taxon>
        <taxon>Cucujiformia</taxon>
        <taxon>Chrysomeloidea</taxon>
        <taxon>Chrysomelidae</taxon>
        <taxon>Galerucinae</taxon>
        <taxon>Alticini</taxon>
        <taxon>Phyllotreta</taxon>
    </lineage>
</organism>
<dbReference type="Proteomes" id="UP001153712">
    <property type="component" value="Chromosome 15"/>
</dbReference>
<dbReference type="Gene3D" id="2.70.170.10">
    <property type="entry name" value="Neurotransmitter-gated ion-channel ligand-binding domain"/>
    <property type="match status" value="1"/>
</dbReference>
<sequence>MENKDFGGGFTQYLKSEKARPPGTAPTEIELRETEAIGGRPGGGGGGGFANSCPPCAVGALPSGPAGPLLVSASNGTGRVLAVFCGTGYGDVPGTRVESPAMGRSRMVWPTVLVTLLALGWAFAGSPGAGGSYLGDVNVSAILDSFSVSYDKRVRPNYGGPPVVVGVTMYVLSISSLSEVKMVDTHTTHVKYS</sequence>
<accession>A0A9N9TLQ5</accession>
<reference evidence="2" key="1">
    <citation type="submission" date="2022-01" db="EMBL/GenBank/DDBJ databases">
        <authorList>
            <person name="King R."/>
        </authorList>
    </citation>
    <scope>NUCLEOTIDE SEQUENCE</scope>
</reference>
<dbReference type="SUPFAM" id="SSF63712">
    <property type="entry name" value="Nicotinic receptor ligand binding domain-like"/>
    <property type="match status" value="1"/>
</dbReference>
<dbReference type="GO" id="GO:0005230">
    <property type="term" value="F:extracellular ligand-gated monoatomic ion channel activity"/>
    <property type="evidence" value="ECO:0007669"/>
    <property type="project" value="InterPro"/>
</dbReference>
<dbReference type="InterPro" id="IPR036734">
    <property type="entry name" value="Neur_chan_lig-bd_sf"/>
</dbReference>
<proteinExistence type="predicted"/>
<dbReference type="AlphaFoldDB" id="A0A9N9TLQ5"/>
<protein>
    <submittedName>
        <fullName evidence="2">Uncharacterized protein</fullName>
    </submittedName>
</protein>
<evidence type="ECO:0000256" key="1">
    <source>
        <dbReference type="SAM" id="MobiDB-lite"/>
    </source>
</evidence>
<evidence type="ECO:0000313" key="3">
    <source>
        <dbReference type="Proteomes" id="UP001153712"/>
    </source>
</evidence>
<gene>
    <name evidence="2" type="ORF">PHYEVI_LOCUS4300</name>
</gene>
<keyword evidence="3" id="KW-1185">Reference proteome</keyword>
<feature type="region of interest" description="Disordered" evidence="1">
    <location>
        <begin position="1"/>
        <end position="29"/>
    </location>
</feature>
<dbReference type="GO" id="GO:0016020">
    <property type="term" value="C:membrane"/>
    <property type="evidence" value="ECO:0007669"/>
    <property type="project" value="InterPro"/>
</dbReference>
<feature type="compositionally biased region" description="Gly residues" evidence="1">
    <location>
        <begin position="1"/>
        <end position="10"/>
    </location>
</feature>
<dbReference type="EMBL" id="OU900108">
    <property type="protein sequence ID" value="CAG9857903.1"/>
    <property type="molecule type" value="Genomic_DNA"/>
</dbReference>